<keyword evidence="1" id="KW-0805">Transcription regulation</keyword>
<evidence type="ECO:0000313" key="6">
    <source>
        <dbReference type="EMBL" id="QHO68707.1"/>
    </source>
</evidence>
<feature type="DNA-binding region" description="H-T-H motif" evidence="4">
    <location>
        <begin position="28"/>
        <end position="47"/>
    </location>
</feature>
<dbReference type="PANTHER" id="PTHR30055:SF238">
    <property type="entry name" value="MYCOFACTOCIN BIOSYNTHESIS TRANSCRIPTIONAL REGULATOR MFTR-RELATED"/>
    <property type="match status" value="1"/>
</dbReference>
<dbReference type="GO" id="GO:0003700">
    <property type="term" value="F:DNA-binding transcription factor activity"/>
    <property type="evidence" value="ECO:0007669"/>
    <property type="project" value="TreeGrafter"/>
</dbReference>
<dbReference type="KEGG" id="mant:BHD05_02685"/>
<accession>A0A7L5AF05</accession>
<gene>
    <name evidence="6" type="ORF">BHD05_02685</name>
</gene>
<keyword evidence="3" id="KW-0804">Transcription</keyword>
<dbReference type="EMBL" id="CP017146">
    <property type="protein sequence ID" value="QHO68707.1"/>
    <property type="molecule type" value="Genomic_DNA"/>
</dbReference>
<dbReference type="Gene3D" id="1.10.357.10">
    <property type="entry name" value="Tetracycline Repressor, domain 2"/>
    <property type="match status" value="1"/>
</dbReference>
<dbReference type="InterPro" id="IPR041347">
    <property type="entry name" value="MftR_C"/>
</dbReference>
<name>A0A7L5AF05_9MICO</name>
<evidence type="ECO:0000313" key="7">
    <source>
        <dbReference type="Proteomes" id="UP000464507"/>
    </source>
</evidence>
<dbReference type="PROSITE" id="PS50977">
    <property type="entry name" value="HTH_TETR_2"/>
    <property type="match status" value="1"/>
</dbReference>
<protein>
    <submittedName>
        <fullName evidence="6">TetR family transcriptional regulator</fullName>
    </submittedName>
</protein>
<dbReference type="OrthoDB" id="4746440at2"/>
<dbReference type="AlphaFoldDB" id="A0A7L5AF05"/>
<evidence type="ECO:0000256" key="2">
    <source>
        <dbReference type="ARBA" id="ARBA00023125"/>
    </source>
</evidence>
<dbReference type="InterPro" id="IPR001647">
    <property type="entry name" value="HTH_TetR"/>
</dbReference>
<reference evidence="6 7" key="1">
    <citation type="submission" date="2016-09" db="EMBL/GenBank/DDBJ databases">
        <title>Complete genome sequence of microbes from the polar regions.</title>
        <authorList>
            <person name="Liao L."/>
            <person name="Chen B."/>
        </authorList>
    </citation>
    <scope>NUCLEOTIDE SEQUENCE [LARGE SCALE GENOMIC DNA]</scope>
    <source>
        <strain evidence="6 7">ZS314</strain>
    </source>
</reference>
<dbReference type="Pfam" id="PF17754">
    <property type="entry name" value="TetR_C_14"/>
    <property type="match status" value="1"/>
</dbReference>
<dbReference type="PANTHER" id="PTHR30055">
    <property type="entry name" value="HTH-TYPE TRANSCRIPTIONAL REGULATOR RUTR"/>
    <property type="match status" value="1"/>
</dbReference>
<evidence type="ECO:0000256" key="4">
    <source>
        <dbReference type="PROSITE-ProRule" id="PRU00335"/>
    </source>
</evidence>
<evidence type="ECO:0000259" key="5">
    <source>
        <dbReference type="PROSITE" id="PS50977"/>
    </source>
</evidence>
<organism evidence="6 7">
    <name type="scientific">Marisediminicola antarctica</name>
    <dbReference type="NCBI Taxonomy" id="674079"/>
    <lineage>
        <taxon>Bacteria</taxon>
        <taxon>Bacillati</taxon>
        <taxon>Actinomycetota</taxon>
        <taxon>Actinomycetes</taxon>
        <taxon>Micrococcales</taxon>
        <taxon>Microbacteriaceae</taxon>
        <taxon>Marisediminicola</taxon>
    </lineage>
</organism>
<dbReference type="RefSeq" id="WP_161885061.1">
    <property type="nucleotide sequence ID" value="NZ_CP017146.1"/>
</dbReference>
<dbReference type="Gene3D" id="1.10.10.60">
    <property type="entry name" value="Homeodomain-like"/>
    <property type="match status" value="1"/>
</dbReference>
<evidence type="ECO:0000256" key="3">
    <source>
        <dbReference type="ARBA" id="ARBA00023163"/>
    </source>
</evidence>
<dbReference type="GO" id="GO:0000976">
    <property type="term" value="F:transcription cis-regulatory region binding"/>
    <property type="evidence" value="ECO:0007669"/>
    <property type="project" value="TreeGrafter"/>
</dbReference>
<feature type="domain" description="HTH tetR-type" evidence="5">
    <location>
        <begin position="5"/>
        <end position="65"/>
    </location>
</feature>
<dbReference type="InterPro" id="IPR050109">
    <property type="entry name" value="HTH-type_TetR-like_transc_reg"/>
</dbReference>
<keyword evidence="2 4" id="KW-0238">DNA-binding</keyword>
<dbReference type="SUPFAM" id="SSF46689">
    <property type="entry name" value="Homeodomain-like"/>
    <property type="match status" value="1"/>
</dbReference>
<dbReference type="Pfam" id="PF00440">
    <property type="entry name" value="TetR_N"/>
    <property type="match status" value="1"/>
</dbReference>
<dbReference type="PRINTS" id="PR00455">
    <property type="entry name" value="HTHTETR"/>
</dbReference>
<keyword evidence="7" id="KW-1185">Reference proteome</keyword>
<dbReference type="InterPro" id="IPR009057">
    <property type="entry name" value="Homeodomain-like_sf"/>
</dbReference>
<sequence>MTKAQRTRERLERAAMDLFEQRGYDAVTVGEIAAAAGVTEMTFFRNFAGKEAVLLDDPYDPAIAEAVGAQPRHLPPIVRVSAGIAAAWRGLPEPDSEYTRRRIRIAAGSPALRAGMWRNNAHTERVIVDRLIADGVDPLAASVAASACLAGLLAALLDWAGFEGDAGAGGTLGARIERALAIVAGSPS</sequence>
<evidence type="ECO:0000256" key="1">
    <source>
        <dbReference type="ARBA" id="ARBA00023015"/>
    </source>
</evidence>
<proteinExistence type="predicted"/>
<dbReference type="Proteomes" id="UP000464507">
    <property type="component" value="Chromosome"/>
</dbReference>